<organism evidence="2 3">
    <name type="scientific">Remersonia thermophila</name>
    <dbReference type="NCBI Taxonomy" id="72144"/>
    <lineage>
        <taxon>Eukaryota</taxon>
        <taxon>Fungi</taxon>
        <taxon>Dikarya</taxon>
        <taxon>Ascomycota</taxon>
        <taxon>Pezizomycotina</taxon>
        <taxon>Sordariomycetes</taxon>
        <taxon>Sordariomycetidae</taxon>
        <taxon>Sordariales</taxon>
        <taxon>Sordariales incertae sedis</taxon>
        <taxon>Remersonia</taxon>
    </lineage>
</organism>
<protein>
    <recommendedName>
        <fullName evidence="4">Cell wall protein PhiA</fullName>
    </recommendedName>
</protein>
<dbReference type="EMBL" id="JAZGUE010000001">
    <property type="protein sequence ID" value="KAL2272039.1"/>
    <property type="molecule type" value="Genomic_DNA"/>
</dbReference>
<gene>
    <name evidence="2" type="ORF">VTJ83DRAFT_1410</name>
</gene>
<reference evidence="2 3" key="1">
    <citation type="journal article" date="2024" name="Commun. Biol.">
        <title>Comparative genomic analysis of thermophilic fungi reveals convergent evolutionary adaptations and gene losses.</title>
        <authorList>
            <person name="Steindorff A.S."/>
            <person name="Aguilar-Pontes M.V."/>
            <person name="Robinson A.J."/>
            <person name="Andreopoulos B."/>
            <person name="LaButti K."/>
            <person name="Kuo A."/>
            <person name="Mondo S."/>
            <person name="Riley R."/>
            <person name="Otillar R."/>
            <person name="Haridas S."/>
            <person name="Lipzen A."/>
            <person name="Grimwood J."/>
            <person name="Schmutz J."/>
            <person name="Clum A."/>
            <person name="Reid I.D."/>
            <person name="Moisan M.C."/>
            <person name="Butler G."/>
            <person name="Nguyen T.T.M."/>
            <person name="Dewar K."/>
            <person name="Conant G."/>
            <person name="Drula E."/>
            <person name="Henrissat B."/>
            <person name="Hansel C."/>
            <person name="Singer S."/>
            <person name="Hutchinson M.I."/>
            <person name="de Vries R.P."/>
            <person name="Natvig D.O."/>
            <person name="Powell A.J."/>
            <person name="Tsang A."/>
            <person name="Grigoriev I.V."/>
        </authorList>
    </citation>
    <scope>NUCLEOTIDE SEQUENCE [LARGE SCALE GENOMIC DNA]</scope>
    <source>
        <strain evidence="2 3">ATCC 22073</strain>
    </source>
</reference>
<sequence>MQFKTVLLSLLAAVASAAPSRKACPAPVRKFGIMALRSASEIHFGRVSATQSHMVLNLAEGKADAQCADGSSGENGAIFYIKDGELFLYGKDTSQFFFADRSGMGQGVMQYMNGTGGPLSGRLETKGWAVDENDNLTFNGNSLIACPNSILNGWNVWINVGSGRPAGQEGCLGFSARTVTVTNPVKCDYSIYTY</sequence>
<feature type="signal peptide" evidence="1">
    <location>
        <begin position="1"/>
        <end position="17"/>
    </location>
</feature>
<comment type="caution">
    <text evidence="2">The sequence shown here is derived from an EMBL/GenBank/DDBJ whole genome shotgun (WGS) entry which is preliminary data.</text>
</comment>
<accession>A0ABR4DS23</accession>
<dbReference type="Proteomes" id="UP001600064">
    <property type="component" value="Unassembled WGS sequence"/>
</dbReference>
<feature type="chain" id="PRO_5045949528" description="Cell wall protein PhiA" evidence="1">
    <location>
        <begin position="18"/>
        <end position="194"/>
    </location>
</feature>
<evidence type="ECO:0000313" key="2">
    <source>
        <dbReference type="EMBL" id="KAL2272039.1"/>
    </source>
</evidence>
<dbReference type="GeneID" id="98122211"/>
<evidence type="ECO:0000256" key="1">
    <source>
        <dbReference type="SAM" id="SignalP"/>
    </source>
</evidence>
<dbReference type="RefSeq" id="XP_070870763.1">
    <property type="nucleotide sequence ID" value="XM_071007567.1"/>
</dbReference>
<keyword evidence="1" id="KW-0732">Signal</keyword>
<evidence type="ECO:0000313" key="3">
    <source>
        <dbReference type="Proteomes" id="UP001600064"/>
    </source>
</evidence>
<name>A0ABR4DS23_9PEZI</name>
<proteinExistence type="predicted"/>
<keyword evidence="3" id="KW-1185">Reference proteome</keyword>
<evidence type="ECO:0008006" key="4">
    <source>
        <dbReference type="Google" id="ProtNLM"/>
    </source>
</evidence>